<feature type="domain" description="HTH arsR-type" evidence="4">
    <location>
        <begin position="1"/>
        <end position="92"/>
    </location>
</feature>
<dbReference type="GO" id="GO:0003700">
    <property type="term" value="F:DNA-binding transcription factor activity"/>
    <property type="evidence" value="ECO:0007669"/>
    <property type="project" value="InterPro"/>
</dbReference>
<evidence type="ECO:0000313" key="5">
    <source>
        <dbReference type="EMBL" id="MBT0664150.1"/>
    </source>
</evidence>
<keyword evidence="1" id="KW-0805">Transcription regulation</keyword>
<dbReference type="PANTHER" id="PTHR33154">
    <property type="entry name" value="TRANSCRIPTIONAL REGULATOR, ARSR FAMILY"/>
    <property type="match status" value="1"/>
</dbReference>
<evidence type="ECO:0000256" key="2">
    <source>
        <dbReference type="ARBA" id="ARBA00023125"/>
    </source>
</evidence>
<dbReference type="AlphaFoldDB" id="A0AAW4L6E6"/>
<keyword evidence="3" id="KW-0804">Transcription</keyword>
<dbReference type="SUPFAM" id="SSF82771">
    <property type="entry name" value="GIY-YIG endonuclease"/>
    <property type="match status" value="1"/>
</dbReference>
<evidence type="ECO:0000259" key="4">
    <source>
        <dbReference type="PROSITE" id="PS50987"/>
    </source>
</evidence>
<dbReference type="InterPro" id="IPR000305">
    <property type="entry name" value="GIY-YIG_endonuc"/>
</dbReference>
<dbReference type="Pfam" id="PF09860">
    <property type="entry name" value="DUF2087"/>
    <property type="match status" value="1"/>
</dbReference>
<dbReference type="InterPro" id="IPR036388">
    <property type="entry name" value="WH-like_DNA-bd_sf"/>
</dbReference>
<dbReference type="CDD" id="cd00090">
    <property type="entry name" value="HTH_ARSR"/>
    <property type="match status" value="1"/>
</dbReference>
<dbReference type="Pfam" id="PF01022">
    <property type="entry name" value="HTH_5"/>
    <property type="match status" value="1"/>
</dbReference>
<dbReference type="Proteomes" id="UP000811899">
    <property type="component" value="Unassembled WGS sequence"/>
</dbReference>
<dbReference type="EMBL" id="JAHCVJ010000002">
    <property type="protein sequence ID" value="MBT0664150.1"/>
    <property type="molecule type" value="Genomic_DNA"/>
</dbReference>
<comment type="caution">
    <text evidence="5">The sequence shown here is derived from an EMBL/GenBank/DDBJ whole genome shotgun (WGS) entry which is preliminary data.</text>
</comment>
<dbReference type="SMART" id="SM00418">
    <property type="entry name" value="HTH_ARSR"/>
    <property type="match status" value="1"/>
</dbReference>
<dbReference type="GO" id="GO:0003677">
    <property type="term" value="F:DNA binding"/>
    <property type="evidence" value="ECO:0007669"/>
    <property type="project" value="UniProtKB-KW"/>
</dbReference>
<dbReference type="InterPro" id="IPR018656">
    <property type="entry name" value="DUF2087"/>
</dbReference>
<proteinExistence type="predicted"/>
<dbReference type="NCBIfam" id="NF033788">
    <property type="entry name" value="HTH_metalloreg"/>
    <property type="match status" value="1"/>
</dbReference>
<dbReference type="CDD" id="cd10451">
    <property type="entry name" value="GIY-YIG_LuxR_like"/>
    <property type="match status" value="1"/>
</dbReference>
<dbReference type="PRINTS" id="PR00778">
    <property type="entry name" value="HTHARSR"/>
</dbReference>
<gene>
    <name evidence="5" type="ORF">KI809_07530</name>
</gene>
<dbReference type="RefSeq" id="WP_214170914.1">
    <property type="nucleotide sequence ID" value="NZ_JAHCVJ010000002.1"/>
</dbReference>
<protein>
    <submittedName>
        <fullName evidence="5">Metalloregulator ArsR/SmtB family transcription factor</fullName>
    </submittedName>
</protein>
<accession>A0AAW4L6E6</accession>
<dbReference type="InterPro" id="IPR051081">
    <property type="entry name" value="HTH_MetalResp_TranReg"/>
</dbReference>
<dbReference type="Gene3D" id="3.40.1440.10">
    <property type="entry name" value="GIY-YIG endonuclease"/>
    <property type="match status" value="1"/>
</dbReference>
<dbReference type="SUPFAM" id="SSF46785">
    <property type="entry name" value="Winged helix' DNA-binding domain"/>
    <property type="match status" value="1"/>
</dbReference>
<dbReference type="Gene3D" id="1.10.10.10">
    <property type="entry name" value="Winged helix-like DNA-binding domain superfamily/Winged helix DNA-binding domain"/>
    <property type="match status" value="1"/>
</dbReference>
<evidence type="ECO:0000256" key="1">
    <source>
        <dbReference type="ARBA" id="ARBA00023015"/>
    </source>
</evidence>
<dbReference type="Pfam" id="PF01541">
    <property type="entry name" value="GIY-YIG"/>
    <property type="match status" value="1"/>
</dbReference>
<dbReference type="PANTHER" id="PTHR33154:SF33">
    <property type="entry name" value="TRANSCRIPTIONAL REPRESSOR SDPR"/>
    <property type="match status" value="1"/>
</dbReference>
<name>A0AAW4L6E6_9BACT</name>
<dbReference type="InterPro" id="IPR035901">
    <property type="entry name" value="GIY-YIG_endonuc_sf"/>
</dbReference>
<dbReference type="InterPro" id="IPR036390">
    <property type="entry name" value="WH_DNA-bd_sf"/>
</dbReference>
<sequence length="341" mass="39291">MKTEQSIAIMKALADRSRLAIVNSLLERSQYVEEIAKRHGLAPSTVSFHLRKLEQSGLVSSHKEQYYVVFQANDEIFNTTLREIVSMHPVGKELQDNRMEQYRYKVLESFFRHGRLEKLPAQHKKRLIVLEQFALRFKAGHRYSEQEVTGLIQPVFDDYCTIRRLLVDEGMIQRDGSSYWREEQPGTAGAKLPWPVSEGDAAVNSQKNSSRADIKRLYKQNQPDMGIYQIRNTVNGRIYVGSSQNLEGTRNSRLFQLRMGKVVFSRELQKDLTEFGAKSFEFSILATLDKPEPGDNVEQLLAAVELHWLEKLQPFGTRGYNSAKAYQRELNRLQHLPSGKL</sequence>
<organism evidence="5 6">
    <name type="scientific">Geoanaerobacter pelophilus</name>
    <dbReference type="NCBI Taxonomy" id="60036"/>
    <lineage>
        <taxon>Bacteria</taxon>
        <taxon>Pseudomonadati</taxon>
        <taxon>Thermodesulfobacteriota</taxon>
        <taxon>Desulfuromonadia</taxon>
        <taxon>Geobacterales</taxon>
        <taxon>Geobacteraceae</taxon>
        <taxon>Geoanaerobacter</taxon>
    </lineage>
</organism>
<dbReference type="InterPro" id="IPR011991">
    <property type="entry name" value="ArsR-like_HTH"/>
</dbReference>
<keyword evidence="2" id="KW-0238">DNA-binding</keyword>
<dbReference type="PROSITE" id="PS50987">
    <property type="entry name" value="HTH_ARSR_2"/>
    <property type="match status" value="1"/>
</dbReference>
<keyword evidence="6" id="KW-1185">Reference proteome</keyword>
<reference evidence="5 6" key="1">
    <citation type="submission" date="2021-05" db="EMBL/GenBank/DDBJ databases">
        <title>The draft genome of Geobacter pelophilus DSM 12255.</title>
        <authorList>
            <person name="Xu Z."/>
            <person name="Masuda Y."/>
            <person name="Itoh H."/>
            <person name="Senoo K."/>
        </authorList>
    </citation>
    <scope>NUCLEOTIDE SEQUENCE [LARGE SCALE GENOMIC DNA]</scope>
    <source>
        <strain evidence="5 6">DSM 12255</strain>
    </source>
</reference>
<dbReference type="InterPro" id="IPR001845">
    <property type="entry name" value="HTH_ArsR_DNA-bd_dom"/>
</dbReference>
<evidence type="ECO:0000313" key="6">
    <source>
        <dbReference type="Proteomes" id="UP000811899"/>
    </source>
</evidence>
<evidence type="ECO:0000256" key="3">
    <source>
        <dbReference type="ARBA" id="ARBA00023163"/>
    </source>
</evidence>